<dbReference type="GO" id="GO:0046872">
    <property type="term" value="F:metal ion binding"/>
    <property type="evidence" value="ECO:0007669"/>
    <property type="project" value="UniProtKB-KW"/>
</dbReference>
<evidence type="ECO:0000256" key="5">
    <source>
        <dbReference type="ARBA" id="ARBA00022842"/>
    </source>
</evidence>
<dbReference type="NCBIfam" id="TIGR00287">
    <property type="entry name" value="cas1"/>
    <property type="match status" value="1"/>
</dbReference>
<proteinExistence type="predicted"/>
<evidence type="ECO:0000313" key="11">
    <source>
        <dbReference type="Proteomes" id="UP000005551"/>
    </source>
</evidence>
<dbReference type="InterPro" id="IPR002729">
    <property type="entry name" value="CRISPR-assoc_Cas1"/>
</dbReference>
<dbReference type="OrthoDB" id="9803119at2"/>
<keyword evidence="4" id="KW-0378">Hydrolase</keyword>
<dbReference type="PANTHER" id="PTHR34353">
    <property type="entry name" value="CRISPR-ASSOCIATED ENDONUCLEASE CAS1 1"/>
    <property type="match status" value="1"/>
</dbReference>
<keyword evidence="1" id="KW-0540">Nuclease</keyword>
<dbReference type="GO" id="GO:0016787">
    <property type="term" value="F:hydrolase activity"/>
    <property type="evidence" value="ECO:0007669"/>
    <property type="project" value="UniProtKB-KW"/>
</dbReference>
<evidence type="ECO:0000256" key="7">
    <source>
        <dbReference type="ARBA" id="ARBA00023125"/>
    </source>
</evidence>
<name>I5C065_9BACT</name>
<keyword evidence="2" id="KW-0479">Metal-binding</keyword>
<keyword evidence="6" id="KW-0051">Antiviral defense</keyword>
<organism evidence="10 11">
    <name type="scientific">Nitritalea halalkaliphila LW7</name>
    <dbReference type="NCBI Taxonomy" id="1189621"/>
    <lineage>
        <taxon>Bacteria</taxon>
        <taxon>Pseudomonadati</taxon>
        <taxon>Bacteroidota</taxon>
        <taxon>Cytophagia</taxon>
        <taxon>Cytophagales</taxon>
        <taxon>Cyclobacteriaceae</taxon>
        <taxon>Nitritalea</taxon>
    </lineage>
</organism>
<dbReference type="GO" id="GO:0003677">
    <property type="term" value="F:DNA binding"/>
    <property type="evidence" value="ECO:0007669"/>
    <property type="project" value="UniProtKB-KW"/>
</dbReference>
<keyword evidence="3 10" id="KW-0255">Endonuclease</keyword>
<dbReference type="GO" id="GO:0004519">
    <property type="term" value="F:endonuclease activity"/>
    <property type="evidence" value="ECO:0007669"/>
    <property type="project" value="UniProtKB-KW"/>
</dbReference>
<keyword evidence="5" id="KW-0460">Magnesium</keyword>
<evidence type="ECO:0000313" key="10">
    <source>
        <dbReference type="EMBL" id="EIM75217.1"/>
    </source>
</evidence>
<dbReference type="AlphaFoldDB" id="I5C065"/>
<comment type="subunit">
    <text evidence="9">Homodimer, forms a heterotetramer with a Cas2 homodimer.</text>
</comment>
<dbReference type="PATRIC" id="fig|1189621.3.peg.2934"/>
<dbReference type="EMBL" id="AJYA01000032">
    <property type="protein sequence ID" value="EIM75217.1"/>
    <property type="molecule type" value="Genomic_DNA"/>
</dbReference>
<comment type="caution">
    <text evidence="10">The sequence shown here is derived from an EMBL/GenBank/DDBJ whole genome shotgun (WGS) entry which is preliminary data.</text>
</comment>
<dbReference type="PANTHER" id="PTHR34353:SF2">
    <property type="entry name" value="CRISPR-ASSOCIATED ENDONUCLEASE CAS1 1"/>
    <property type="match status" value="1"/>
</dbReference>
<keyword evidence="8" id="KW-0464">Manganese</keyword>
<dbReference type="STRING" id="1189621.A3SI_14094"/>
<dbReference type="Gene3D" id="1.20.120.920">
    <property type="entry name" value="CRISPR-associated endonuclease Cas1, C-terminal domain"/>
    <property type="match status" value="1"/>
</dbReference>
<dbReference type="CDD" id="cd09634">
    <property type="entry name" value="Cas1_I-II-III"/>
    <property type="match status" value="1"/>
</dbReference>
<dbReference type="InterPro" id="IPR050646">
    <property type="entry name" value="Cas1"/>
</dbReference>
<dbReference type="GO" id="GO:0043571">
    <property type="term" value="P:maintenance of CRISPR repeat elements"/>
    <property type="evidence" value="ECO:0007669"/>
    <property type="project" value="InterPro"/>
</dbReference>
<evidence type="ECO:0000256" key="9">
    <source>
        <dbReference type="ARBA" id="ARBA00038592"/>
    </source>
</evidence>
<dbReference type="InterPro" id="IPR042206">
    <property type="entry name" value="CRISPR-assoc_Cas1_C"/>
</dbReference>
<evidence type="ECO:0000256" key="1">
    <source>
        <dbReference type="ARBA" id="ARBA00022722"/>
    </source>
</evidence>
<evidence type="ECO:0000256" key="3">
    <source>
        <dbReference type="ARBA" id="ARBA00022759"/>
    </source>
</evidence>
<evidence type="ECO:0000256" key="2">
    <source>
        <dbReference type="ARBA" id="ARBA00022723"/>
    </source>
</evidence>
<evidence type="ECO:0000256" key="6">
    <source>
        <dbReference type="ARBA" id="ARBA00023118"/>
    </source>
</evidence>
<accession>I5C065</accession>
<dbReference type="Proteomes" id="UP000005551">
    <property type="component" value="Unassembled WGS sequence"/>
</dbReference>
<keyword evidence="7" id="KW-0238">DNA-binding</keyword>
<dbReference type="Pfam" id="PF01867">
    <property type="entry name" value="Cas_Cas1"/>
    <property type="match status" value="1"/>
</dbReference>
<evidence type="ECO:0000256" key="4">
    <source>
        <dbReference type="ARBA" id="ARBA00022801"/>
    </source>
</evidence>
<dbReference type="RefSeq" id="WP_009056027.1">
    <property type="nucleotide sequence ID" value="NZ_AJYA01000032.1"/>
</dbReference>
<evidence type="ECO:0000256" key="8">
    <source>
        <dbReference type="ARBA" id="ARBA00023211"/>
    </source>
</evidence>
<dbReference type="GO" id="GO:0051607">
    <property type="term" value="P:defense response to virus"/>
    <property type="evidence" value="ECO:0007669"/>
    <property type="project" value="UniProtKB-KW"/>
</dbReference>
<keyword evidence="11" id="KW-1185">Reference proteome</keyword>
<reference evidence="10 11" key="1">
    <citation type="submission" date="2012-05" db="EMBL/GenBank/DDBJ databases">
        <title>Genome sequence of Nitritalea halalkaliphila LW7.</title>
        <authorList>
            <person name="Jangir P.K."/>
            <person name="Singh A."/>
            <person name="Shivaji S."/>
            <person name="Sharma R."/>
        </authorList>
    </citation>
    <scope>NUCLEOTIDE SEQUENCE [LARGE SCALE GENOMIC DNA]</scope>
    <source>
        <strain evidence="10 11">LW7</strain>
    </source>
</reference>
<protein>
    <submittedName>
        <fullName evidence="10">CRISPR-associated endonuclease Cas1</fullName>
    </submittedName>
</protein>
<gene>
    <name evidence="10" type="ORF">A3SI_14094</name>
</gene>
<feature type="non-terminal residue" evidence="10">
    <location>
        <position position="1"/>
    </location>
</feature>
<sequence>KVQQVEGAFISDVAPTLRWEGASGKRYFQAISQLMPTPYIFKGRDRQPARDPFNALLNYAYGILYGKVEGALIRAGIDPYVGIFHRDDYNRPALVFDVIERYRSWMDYVVIQLCLAEAFPMEGFEQENEEAALLLGPLAKRILIQSVNDYLGEIIQLNGKSLSRSSHMDEQMRKLAKFFTEKGGDQ</sequence>